<reference evidence="2" key="1">
    <citation type="submission" date="2016-08" db="EMBL/GenBank/DDBJ databases">
        <authorList>
            <person name="Seilhamer J.J."/>
        </authorList>
    </citation>
    <scope>NUCLEOTIDE SEQUENCE [LARGE SCALE GENOMIC DNA]</scope>
</reference>
<dbReference type="EMBL" id="KX774321">
    <property type="protein sequence ID" value="AOZ63855.1"/>
    <property type="molecule type" value="Genomic_DNA"/>
</dbReference>
<evidence type="ECO:0000313" key="2">
    <source>
        <dbReference type="Proteomes" id="UP000224902"/>
    </source>
</evidence>
<name>A0A1I9SAP9_9CAUD</name>
<protein>
    <submittedName>
        <fullName evidence="1">Uncharacterized protein</fullName>
    </submittedName>
</protein>
<dbReference type="Proteomes" id="UP000224902">
    <property type="component" value="Segment"/>
</dbReference>
<organism evidence="1 2">
    <name type="scientific">Rhodococcus phage Weasels2</name>
    <dbReference type="NCBI Taxonomy" id="1897437"/>
    <lineage>
        <taxon>Viruses</taxon>
        <taxon>Duplodnaviria</taxon>
        <taxon>Heunggongvirae</taxon>
        <taxon>Uroviricota</taxon>
        <taxon>Caudoviricetes</taxon>
        <taxon>Weaselvirus</taxon>
        <taxon>Weaselvirus weasel</taxon>
    </lineage>
</organism>
<evidence type="ECO:0000313" key="1">
    <source>
        <dbReference type="EMBL" id="AOZ63855.1"/>
    </source>
</evidence>
<keyword evidence="2" id="KW-1185">Reference proteome</keyword>
<sequence length="78" mass="8959">MFPTQVRKTTLTLEDDTRVIVSTIRLQSGLCDVCTFTKRPGEKETSKNEAGYMDLSVAHETHQRIVESFDYVSFKESR</sequence>
<proteinExistence type="predicted"/>
<accession>A0A1I9SAP9</accession>
<gene>
    <name evidence="1" type="ORF">SEA_WEASELS2_277</name>
</gene>